<keyword evidence="2" id="KW-1185">Reference proteome</keyword>
<dbReference type="PANTHER" id="PTHR16056">
    <property type="entry name" value="REGULATOR OF MICROTUBULE DYNAMICS PROTEIN"/>
    <property type="match status" value="1"/>
</dbReference>
<gene>
    <name evidence="1" type="ORF">EVEC_LOCUS7480</name>
</gene>
<dbReference type="STRING" id="51028.A0A0N4VBS7"/>
<dbReference type="InterPro" id="IPR011990">
    <property type="entry name" value="TPR-like_helical_dom_sf"/>
</dbReference>
<dbReference type="SUPFAM" id="SSF48452">
    <property type="entry name" value="TPR-like"/>
    <property type="match status" value="1"/>
</dbReference>
<dbReference type="EMBL" id="UXUI01008940">
    <property type="protein sequence ID" value="VDD92729.1"/>
    <property type="molecule type" value="Genomic_DNA"/>
</dbReference>
<evidence type="ECO:0000313" key="3">
    <source>
        <dbReference type="WBParaSite" id="EVEC_0000799601-mRNA-1"/>
    </source>
</evidence>
<dbReference type="Pfam" id="PF21033">
    <property type="entry name" value="RMD1-3"/>
    <property type="match status" value="1"/>
</dbReference>
<dbReference type="OrthoDB" id="512473at2759"/>
<reference evidence="3" key="1">
    <citation type="submission" date="2017-02" db="UniProtKB">
        <authorList>
            <consortium name="WormBaseParasite"/>
        </authorList>
    </citation>
    <scope>IDENTIFICATION</scope>
</reference>
<dbReference type="GO" id="GO:0005876">
    <property type="term" value="C:spindle microtubule"/>
    <property type="evidence" value="ECO:0007669"/>
    <property type="project" value="TreeGrafter"/>
</dbReference>
<dbReference type="Proteomes" id="UP000274131">
    <property type="component" value="Unassembled WGS sequence"/>
</dbReference>
<reference evidence="1 2" key="2">
    <citation type="submission" date="2018-10" db="EMBL/GenBank/DDBJ databases">
        <authorList>
            <consortium name="Pathogen Informatics"/>
        </authorList>
    </citation>
    <scope>NUCLEOTIDE SEQUENCE [LARGE SCALE GENOMIC DNA]</scope>
</reference>
<dbReference type="GO" id="GO:0008017">
    <property type="term" value="F:microtubule binding"/>
    <property type="evidence" value="ECO:0007669"/>
    <property type="project" value="TreeGrafter"/>
</dbReference>
<dbReference type="GO" id="GO:0005739">
    <property type="term" value="C:mitochondrion"/>
    <property type="evidence" value="ECO:0007669"/>
    <property type="project" value="TreeGrafter"/>
</dbReference>
<sequence length="183" mass="21084">MNEMSSRVFNLIYFLGRDYSLKACEINKNSFEPLRWAAIMTGLSTDFVGMKEKIKLGKKFKEYLDKAISMEPYEYSLLHMRGRYSYTIATLSWLEKKAASALFGAVPQSTVEEAIGDLLAVERLKPGMWIDNLLFLAKCYAAKKEDNTALKYLQMAKDLRPENDAEVESLREVHSLLERYQKV</sequence>
<proteinExistence type="predicted"/>
<protein>
    <submittedName>
        <fullName evidence="3">TPR_REGION domain-containing protein</fullName>
    </submittedName>
</protein>
<name>A0A0N4VBS7_ENTVE</name>
<dbReference type="GO" id="GO:0097431">
    <property type="term" value="C:mitotic spindle pole"/>
    <property type="evidence" value="ECO:0007669"/>
    <property type="project" value="TreeGrafter"/>
</dbReference>
<accession>A0A0N4VBS7</accession>
<evidence type="ECO:0000313" key="2">
    <source>
        <dbReference type="Proteomes" id="UP000274131"/>
    </source>
</evidence>
<dbReference type="PANTHER" id="PTHR16056:SF20">
    <property type="entry name" value="C2H2-TYPE DOMAIN-CONTAINING PROTEIN-RELATED"/>
    <property type="match status" value="1"/>
</dbReference>
<organism evidence="3">
    <name type="scientific">Enterobius vermicularis</name>
    <name type="common">Human pinworm</name>
    <dbReference type="NCBI Taxonomy" id="51028"/>
    <lineage>
        <taxon>Eukaryota</taxon>
        <taxon>Metazoa</taxon>
        <taxon>Ecdysozoa</taxon>
        <taxon>Nematoda</taxon>
        <taxon>Chromadorea</taxon>
        <taxon>Rhabditida</taxon>
        <taxon>Spirurina</taxon>
        <taxon>Oxyuridomorpha</taxon>
        <taxon>Oxyuroidea</taxon>
        <taxon>Oxyuridae</taxon>
        <taxon>Enterobius</taxon>
    </lineage>
</organism>
<evidence type="ECO:0000313" key="1">
    <source>
        <dbReference type="EMBL" id="VDD92729.1"/>
    </source>
</evidence>
<dbReference type="WBParaSite" id="EVEC_0000799601-mRNA-1">
    <property type="protein sequence ID" value="EVEC_0000799601-mRNA-1"/>
    <property type="gene ID" value="EVEC_0000799601"/>
</dbReference>
<dbReference type="AlphaFoldDB" id="A0A0N4VBS7"/>
<dbReference type="Gene3D" id="1.25.40.10">
    <property type="entry name" value="Tetratricopeptide repeat domain"/>
    <property type="match status" value="1"/>
</dbReference>
<dbReference type="InterPro" id="IPR049039">
    <property type="entry name" value="RMD1-3_a_helical_rpt"/>
</dbReference>